<evidence type="ECO:0000256" key="6">
    <source>
        <dbReference type="ARBA" id="ARBA00022642"/>
    </source>
</evidence>
<dbReference type="InterPro" id="IPR027277">
    <property type="entry name" value="NadC/ModD"/>
</dbReference>
<evidence type="ECO:0000259" key="15">
    <source>
        <dbReference type="Pfam" id="PF02749"/>
    </source>
</evidence>
<dbReference type="EC" id="2.4.2.19" evidence="5"/>
<evidence type="ECO:0000313" key="16">
    <source>
        <dbReference type="EMBL" id="OGC15030.1"/>
    </source>
</evidence>
<feature type="binding site" evidence="13">
    <location>
        <position position="163"/>
    </location>
    <ligand>
        <name>substrate</name>
    </ligand>
</feature>
<name>A0A1F4S3Q2_UNCSA</name>
<evidence type="ECO:0000256" key="11">
    <source>
        <dbReference type="ARBA" id="ARBA00069173"/>
    </source>
</evidence>
<dbReference type="GO" id="GO:0004514">
    <property type="term" value="F:nicotinate-nucleotide diphosphorylase (carboxylating) activity"/>
    <property type="evidence" value="ECO:0007669"/>
    <property type="project" value="UniProtKB-EC"/>
</dbReference>
<gene>
    <name evidence="16" type="ORF">A2290_01635</name>
</gene>
<evidence type="ECO:0000256" key="1">
    <source>
        <dbReference type="ARBA" id="ARBA00003237"/>
    </source>
</evidence>
<dbReference type="InterPro" id="IPR013785">
    <property type="entry name" value="Aldolase_TIM"/>
</dbReference>
<dbReference type="PIRSF" id="PIRSF006250">
    <property type="entry name" value="NadC_ModD"/>
    <property type="match status" value="1"/>
</dbReference>
<dbReference type="InterPro" id="IPR037128">
    <property type="entry name" value="Quinolinate_PRibosylTase_N_sf"/>
</dbReference>
<dbReference type="PANTHER" id="PTHR32179:SF3">
    <property type="entry name" value="NICOTINATE-NUCLEOTIDE PYROPHOSPHORYLASE [CARBOXYLATING]"/>
    <property type="match status" value="1"/>
</dbReference>
<dbReference type="InterPro" id="IPR022412">
    <property type="entry name" value="Quinolinate_PRibosylTrfase_N"/>
</dbReference>
<dbReference type="FunFam" id="3.20.20.70:FF:000030">
    <property type="entry name" value="Nicotinate-nucleotide pyrophosphorylase, carboxylating"/>
    <property type="match status" value="1"/>
</dbReference>
<feature type="binding site" evidence="13">
    <location>
        <position position="153"/>
    </location>
    <ligand>
        <name>substrate</name>
    </ligand>
</feature>
<evidence type="ECO:0000256" key="4">
    <source>
        <dbReference type="ARBA" id="ARBA00011218"/>
    </source>
</evidence>
<evidence type="ECO:0000256" key="2">
    <source>
        <dbReference type="ARBA" id="ARBA00004893"/>
    </source>
</evidence>
<feature type="domain" description="Quinolinate phosphoribosyl transferase N-terminal" evidence="15">
    <location>
        <begin position="21"/>
        <end position="106"/>
    </location>
</feature>
<evidence type="ECO:0000256" key="8">
    <source>
        <dbReference type="ARBA" id="ARBA00022679"/>
    </source>
</evidence>
<feature type="domain" description="Quinolinate phosphoribosyl transferase C-terminal" evidence="14">
    <location>
        <begin position="108"/>
        <end position="271"/>
    </location>
</feature>
<keyword evidence="8 12" id="KW-0808">Transferase</keyword>
<evidence type="ECO:0000256" key="13">
    <source>
        <dbReference type="PIRSR" id="PIRSR006250-1"/>
    </source>
</evidence>
<dbReference type="InterPro" id="IPR004393">
    <property type="entry name" value="NadC"/>
</dbReference>
<sequence>MNKSIKSLIEMALLEDIGSRDITTDAIIDKRKPASAIILVKEDGLLAGTSLVKGVFDVLDKKIKVSFKVKDGNKVSDGEVIAEITGPAHSILKGERLALNFLQRLSGIATLTSKFVVAVTGTNVKILDTRKTTPLWRQAEKEAVLAGGGQNHRFGLYDAVLIKDNHIKFAGGIEPAIKLLRKKAKKIEVEAQNINEVKTAIKLGVDRILLDNMDKRTLMEAVKLCKNAGIETEASGGVNLKNIKFIAKTGVDYISVGALTHSAKALDISLKFV</sequence>
<reference evidence="16 17" key="1">
    <citation type="journal article" date="2016" name="Nat. Commun.">
        <title>Thousands of microbial genomes shed light on interconnected biogeochemical processes in an aquifer system.</title>
        <authorList>
            <person name="Anantharaman K."/>
            <person name="Brown C.T."/>
            <person name="Hug L.A."/>
            <person name="Sharon I."/>
            <person name="Castelle C.J."/>
            <person name="Probst A.J."/>
            <person name="Thomas B.C."/>
            <person name="Singh A."/>
            <person name="Wilkins M.J."/>
            <person name="Karaoz U."/>
            <person name="Brodie E.L."/>
            <person name="Williams K.H."/>
            <person name="Hubbard S.S."/>
            <person name="Banfield J.F."/>
        </authorList>
    </citation>
    <scope>NUCLEOTIDE SEQUENCE [LARGE SCALE GENOMIC DNA]</scope>
</reference>
<dbReference type="EMBL" id="MEUA01000027">
    <property type="protein sequence ID" value="OGC15030.1"/>
    <property type="molecule type" value="Genomic_DNA"/>
</dbReference>
<evidence type="ECO:0000256" key="10">
    <source>
        <dbReference type="ARBA" id="ARBA00047445"/>
    </source>
</evidence>
<dbReference type="SUPFAM" id="SSF51690">
    <property type="entry name" value="Nicotinate/Quinolinate PRTase C-terminal domain-like"/>
    <property type="match status" value="1"/>
</dbReference>
<dbReference type="Pfam" id="PF01729">
    <property type="entry name" value="QRPTase_C"/>
    <property type="match status" value="1"/>
</dbReference>
<comment type="catalytic activity">
    <reaction evidence="10">
        <text>nicotinate beta-D-ribonucleotide + CO2 + diphosphate = quinolinate + 5-phospho-alpha-D-ribose 1-diphosphate + 2 H(+)</text>
        <dbReference type="Rhea" id="RHEA:12733"/>
        <dbReference type="ChEBI" id="CHEBI:15378"/>
        <dbReference type="ChEBI" id="CHEBI:16526"/>
        <dbReference type="ChEBI" id="CHEBI:29959"/>
        <dbReference type="ChEBI" id="CHEBI:33019"/>
        <dbReference type="ChEBI" id="CHEBI:57502"/>
        <dbReference type="ChEBI" id="CHEBI:58017"/>
        <dbReference type="EC" id="2.4.2.19"/>
    </reaction>
</comment>
<dbReference type="Pfam" id="PF02749">
    <property type="entry name" value="QRPTase_N"/>
    <property type="match status" value="1"/>
</dbReference>
<comment type="subunit">
    <text evidence="4">Hexamer formed by 3 homodimers.</text>
</comment>
<dbReference type="Proteomes" id="UP000177905">
    <property type="component" value="Unassembled WGS sequence"/>
</dbReference>
<dbReference type="Gene3D" id="3.90.1170.20">
    <property type="entry name" value="Quinolinate phosphoribosyl transferase, N-terminal domain"/>
    <property type="match status" value="1"/>
</dbReference>
<dbReference type="GO" id="GO:0009435">
    <property type="term" value="P:NAD+ biosynthetic process"/>
    <property type="evidence" value="ECO:0007669"/>
    <property type="project" value="UniProtKB-UniPathway"/>
</dbReference>
<dbReference type="AlphaFoldDB" id="A0A1F4S3Q2"/>
<evidence type="ECO:0000313" key="17">
    <source>
        <dbReference type="Proteomes" id="UP000177905"/>
    </source>
</evidence>
<evidence type="ECO:0000256" key="12">
    <source>
        <dbReference type="PIRNR" id="PIRNR006250"/>
    </source>
</evidence>
<comment type="function">
    <text evidence="1">Involved in the catabolism of quinolinic acid (QA).</text>
</comment>
<comment type="caution">
    <text evidence="16">The sequence shown here is derived from an EMBL/GenBank/DDBJ whole genome shotgun (WGS) entry which is preliminary data.</text>
</comment>
<dbReference type="GO" id="GO:0034213">
    <property type="term" value="P:quinolinate catabolic process"/>
    <property type="evidence" value="ECO:0007669"/>
    <property type="project" value="TreeGrafter"/>
</dbReference>
<evidence type="ECO:0000259" key="14">
    <source>
        <dbReference type="Pfam" id="PF01729"/>
    </source>
</evidence>
<feature type="binding site" evidence="13">
    <location>
        <position position="96"/>
    </location>
    <ligand>
        <name>substrate</name>
    </ligand>
</feature>
<keyword evidence="7 12" id="KW-0328">Glycosyltransferase</keyword>
<dbReference type="InterPro" id="IPR002638">
    <property type="entry name" value="Quinolinate_PRibosylTrfase_C"/>
</dbReference>
<dbReference type="CDD" id="cd01572">
    <property type="entry name" value="QPRTase"/>
    <property type="match status" value="1"/>
</dbReference>
<comment type="similarity">
    <text evidence="3 12">Belongs to the NadC/ModD family.</text>
</comment>
<keyword evidence="6" id="KW-0662">Pyridine nucleotide biosynthesis</keyword>
<protein>
    <recommendedName>
        <fullName evidence="11">Probable nicotinate-nucleotide pyrophosphorylase [carboxylating]</fullName>
        <ecNumber evidence="5">2.4.2.19</ecNumber>
    </recommendedName>
    <alternativeName>
        <fullName evidence="9">Quinolinate phosphoribosyltransferase [decarboxylating]</fullName>
    </alternativeName>
</protein>
<feature type="binding site" evidence="13">
    <location>
        <position position="190"/>
    </location>
    <ligand>
        <name>substrate</name>
    </ligand>
</feature>
<dbReference type="FunFam" id="3.90.1170.20:FF:000001">
    <property type="entry name" value="Nicotinate-nucleotide diphosphorylase (Carboxylating)"/>
    <property type="match status" value="1"/>
</dbReference>
<dbReference type="Gene3D" id="3.20.20.70">
    <property type="entry name" value="Aldolase class I"/>
    <property type="match status" value="1"/>
</dbReference>
<dbReference type="PANTHER" id="PTHR32179">
    <property type="entry name" value="NICOTINATE-NUCLEOTIDE PYROPHOSPHORYLASE [CARBOXYLATING]"/>
    <property type="match status" value="1"/>
</dbReference>
<dbReference type="SUPFAM" id="SSF54675">
    <property type="entry name" value="Nicotinate/Quinolinate PRTase N-terminal domain-like"/>
    <property type="match status" value="1"/>
</dbReference>
<dbReference type="UniPathway" id="UPA00253">
    <property type="reaction ID" value="UER00331"/>
</dbReference>
<evidence type="ECO:0000256" key="9">
    <source>
        <dbReference type="ARBA" id="ARBA00033102"/>
    </source>
</evidence>
<feature type="binding site" evidence="13">
    <location>
        <begin position="256"/>
        <end position="258"/>
    </location>
    <ligand>
        <name>substrate</name>
    </ligand>
</feature>
<evidence type="ECO:0000256" key="3">
    <source>
        <dbReference type="ARBA" id="ARBA00009400"/>
    </source>
</evidence>
<feature type="binding site" evidence="13">
    <location>
        <begin position="235"/>
        <end position="237"/>
    </location>
    <ligand>
        <name>substrate</name>
    </ligand>
</feature>
<comment type="pathway">
    <text evidence="2">Cofactor biosynthesis; NAD(+) biosynthesis; nicotinate D-ribonucleotide from quinolinate: step 1/1.</text>
</comment>
<feature type="binding site" evidence="13">
    <location>
        <begin position="129"/>
        <end position="131"/>
    </location>
    <ligand>
        <name>substrate</name>
    </ligand>
</feature>
<dbReference type="GO" id="GO:0005737">
    <property type="term" value="C:cytoplasm"/>
    <property type="evidence" value="ECO:0007669"/>
    <property type="project" value="TreeGrafter"/>
</dbReference>
<evidence type="ECO:0000256" key="7">
    <source>
        <dbReference type="ARBA" id="ARBA00022676"/>
    </source>
</evidence>
<organism evidence="16 17">
    <name type="scientific">candidate division WOR-1 bacterium RIFOXYB2_FULL_36_35</name>
    <dbReference type="NCBI Taxonomy" id="1802578"/>
    <lineage>
        <taxon>Bacteria</taxon>
        <taxon>Bacillati</taxon>
        <taxon>Saganbacteria</taxon>
    </lineage>
</organism>
<accession>A0A1F4S3Q2</accession>
<proteinExistence type="inferred from homology"/>
<feature type="binding site" evidence="13">
    <location>
        <position position="211"/>
    </location>
    <ligand>
        <name>substrate</name>
    </ligand>
</feature>
<evidence type="ECO:0000256" key="5">
    <source>
        <dbReference type="ARBA" id="ARBA00011944"/>
    </source>
</evidence>
<dbReference type="InterPro" id="IPR036068">
    <property type="entry name" value="Nicotinate_pribotase-like_C"/>
</dbReference>
<dbReference type="NCBIfam" id="TIGR00078">
    <property type="entry name" value="nadC"/>
    <property type="match status" value="1"/>
</dbReference>